<dbReference type="RefSeq" id="XP_001310072.1">
    <property type="nucleotide sequence ID" value="XM_001310071.1"/>
</dbReference>
<proteinExistence type="predicted"/>
<accession>A2FD86</accession>
<evidence type="ECO:0000313" key="4">
    <source>
        <dbReference type="EMBL" id="EAX97142.1"/>
    </source>
</evidence>
<name>A2FD86_TRIV3</name>
<gene>
    <name evidence="4" type="ORF">TVAG_469160</name>
</gene>
<evidence type="ECO:0000256" key="1">
    <source>
        <dbReference type="ARBA" id="ARBA00022737"/>
    </source>
</evidence>
<sequence>MSDSLTINYEYTADHINDYVQAETFFHLFDVEDIPKILKNLKFSANDFVTLIMQSHNTITSSELYICTRKANVSVKNLDEVISTLKSVKTYMKLGVLNGIVDFLDNTEKEISDTTEKIQKLQEELIEAKKIKVTSIP</sequence>
<dbReference type="SMR" id="A2FD86"/>
<reference evidence="4" key="1">
    <citation type="submission" date="2006-10" db="EMBL/GenBank/DDBJ databases">
        <authorList>
            <person name="Amadeo P."/>
            <person name="Zhao Q."/>
            <person name="Wortman J."/>
            <person name="Fraser-Liggett C."/>
            <person name="Carlton J."/>
        </authorList>
    </citation>
    <scope>NUCLEOTIDE SEQUENCE</scope>
    <source>
        <strain evidence="4">G3</strain>
    </source>
</reference>
<dbReference type="InParanoid" id="A2FD86"/>
<keyword evidence="3" id="KW-0175">Coiled coil</keyword>
<organism evidence="4 5">
    <name type="scientific">Trichomonas vaginalis (strain ATCC PRA-98 / G3)</name>
    <dbReference type="NCBI Taxonomy" id="412133"/>
    <lineage>
        <taxon>Eukaryota</taxon>
        <taxon>Metamonada</taxon>
        <taxon>Parabasalia</taxon>
        <taxon>Trichomonadida</taxon>
        <taxon>Trichomonadidae</taxon>
        <taxon>Trichomonas</taxon>
    </lineage>
</organism>
<feature type="coiled-coil region" evidence="3">
    <location>
        <begin position="104"/>
        <end position="131"/>
    </location>
</feature>
<evidence type="ECO:0000256" key="2">
    <source>
        <dbReference type="ARBA" id="ARBA00023043"/>
    </source>
</evidence>
<dbReference type="AlphaFoldDB" id="A2FD86"/>
<dbReference type="VEuPathDB" id="TrichDB:TVAG_469160"/>
<keyword evidence="1" id="KW-0677">Repeat</keyword>
<dbReference type="Proteomes" id="UP000001542">
    <property type="component" value="Unassembled WGS sequence"/>
</dbReference>
<protein>
    <submittedName>
        <fullName evidence="4">Uncharacterized protein</fullName>
    </submittedName>
</protein>
<keyword evidence="2" id="KW-0040">ANK repeat</keyword>
<evidence type="ECO:0000256" key="3">
    <source>
        <dbReference type="SAM" id="Coils"/>
    </source>
</evidence>
<dbReference type="VEuPathDB" id="TrichDB:TVAGG3_0180290"/>
<dbReference type="PANTHER" id="PTHR24188:SF29">
    <property type="entry name" value="GH09064P"/>
    <property type="match status" value="1"/>
</dbReference>
<dbReference type="PANTHER" id="PTHR24188">
    <property type="entry name" value="ANKYRIN REPEAT PROTEIN"/>
    <property type="match status" value="1"/>
</dbReference>
<dbReference type="KEGG" id="tva:4754920"/>
<dbReference type="EMBL" id="DS113728">
    <property type="protein sequence ID" value="EAX97142.1"/>
    <property type="molecule type" value="Genomic_DNA"/>
</dbReference>
<evidence type="ECO:0000313" key="5">
    <source>
        <dbReference type="Proteomes" id="UP000001542"/>
    </source>
</evidence>
<keyword evidence="5" id="KW-1185">Reference proteome</keyword>
<reference evidence="4" key="2">
    <citation type="journal article" date="2007" name="Science">
        <title>Draft genome sequence of the sexually transmitted pathogen Trichomonas vaginalis.</title>
        <authorList>
            <person name="Carlton J.M."/>
            <person name="Hirt R.P."/>
            <person name="Silva J.C."/>
            <person name="Delcher A.L."/>
            <person name="Schatz M."/>
            <person name="Zhao Q."/>
            <person name="Wortman J.R."/>
            <person name="Bidwell S.L."/>
            <person name="Alsmark U.C.M."/>
            <person name="Besteiro S."/>
            <person name="Sicheritz-Ponten T."/>
            <person name="Noel C.J."/>
            <person name="Dacks J.B."/>
            <person name="Foster P.G."/>
            <person name="Simillion C."/>
            <person name="Van de Peer Y."/>
            <person name="Miranda-Saavedra D."/>
            <person name="Barton G.J."/>
            <person name="Westrop G.D."/>
            <person name="Mueller S."/>
            <person name="Dessi D."/>
            <person name="Fiori P.L."/>
            <person name="Ren Q."/>
            <person name="Paulsen I."/>
            <person name="Zhang H."/>
            <person name="Bastida-Corcuera F.D."/>
            <person name="Simoes-Barbosa A."/>
            <person name="Brown M.T."/>
            <person name="Hayes R.D."/>
            <person name="Mukherjee M."/>
            <person name="Okumura C.Y."/>
            <person name="Schneider R."/>
            <person name="Smith A.J."/>
            <person name="Vanacova S."/>
            <person name="Villalvazo M."/>
            <person name="Haas B.J."/>
            <person name="Pertea M."/>
            <person name="Feldblyum T.V."/>
            <person name="Utterback T.R."/>
            <person name="Shu C.L."/>
            <person name="Osoegawa K."/>
            <person name="de Jong P.J."/>
            <person name="Hrdy I."/>
            <person name="Horvathova L."/>
            <person name="Zubacova Z."/>
            <person name="Dolezal P."/>
            <person name="Malik S.B."/>
            <person name="Logsdon J.M. Jr."/>
            <person name="Henze K."/>
            <person name="Gupta A."/>
            <person name="Wang C.C."/>
            <person name="Dunne R.L."/>
            <person name="Upcroft J.A."/>
            <person name="Upcroft P."/>
            <person name="White O."/>
            <person name="Salzberg S.L."/>
            <person name="Tang P."/>
            <person name="Chiu C.-H."/>
            <person name="Lee Y.-S."/>
            <person name="Embley T.M."/>
            <person name="Coombs G.H."/>
            <person name="Mottram J.C."/>
            <person name="Tachezy J."/>
            <person name="Fraser-Liggett C.M."/>
            <person name="Johnson P.J."/>
        </authorList>
    </citation>
    <scope>NUCLEOTIDE SEQUENCE [LARGE SCALE GENOMIC DNA]</scope>
    <source>
        <strain evidence="4">G3</strain>
    </source>
</reference>